<dbReference type="InterPro" id="IPR029044">
    <property type="entry name" value="Nucleotide-diphossugar_trans"/>
</dbReference>
<protein>
    <submittedName>
        <fullName evidence="1">Uncharacterized protein</fullName>
    </submittedName>
</protein>
<proteinExistence type="predicted"/>
<evidence type="ECO:0000313" key="1">
    <source>
        <dbReference type="EMBL" id="RAZ75860.1"/>
    </source>
</evidence>
<reference evidence="1 2" key="2">
    <citation type="submission" date="2018-07" db="EMBL/GenBank/DDBJ databases">
        <title>Diversity of Mesorhizobium strains in Brazil.</title>
        <authorList>
            <person name="Helene L.C.F."/>
            <person name="Dall'Agnol R."/>
            <person name="Delamuta J.R.M."/>
            <person name="Hungria M."/>
        </authorList>
    </citation>
    <scope>NUCLEOTIDE SEQUENCE [LARGE SCALE GENOMIC DNA]</scope>
    <source>
        <strain evidence="1 2">CNPSo 3140</strain>
    </source>
</reference>
<organism evidence="1 2">
    <name type="scientific">Mesorhizobium atlanticum</name>
    <dbReference type="NCBI Taxonomy" id="2233532"/>
    <lineage>
        <taxon>Bacteria</taxon>
        <taxon>Pseudomonadati</taxon>
        <taxon>Pseudomonadota</taxon>
        <taxon>Alphaproteobacteria</taxon>
        <taxon>Hyphomicrobiales</taxon>
        <taxon>Phyllobacteriaceae</taxon>
        <taxon>Mesorhizobium</taxon>
    </lineage>
</organism>
<evidence type="ECO:0000313" key="2">
    <source>
        <dbReference type="Proteomes" id="UP000251956"/>
    </source>
</evidence>
<comment type="caution">
    <text evidence="1">The sequence shown here is derived from an EMBL/GenBank/DDBJ whole genome shotgun (WGS) entry which is preliminary data.</text>
</comment>
<dbReference type="EMBL" id="QMBQ01000004">
    <property type="protein sequence ID" value="RAZ75860.1"/>
    <property type="molecule type" value="Genomic_DNA"/>
</dbReference>
<keyword evidence="2" id="KW-1185">Reference proteome</keyword>
<name>A0A330GUD1_9HYPH</name>
<dbReference type="SUPFAM" id="SSF53448">
    <property type="entry name" value="Nucleotide-diphospho-sugar transferases"/>
    <property type="match status" value="1"/>
</dbReference>
<gene>
    <name evidence="1" type="ORF">DPM35_14035</name>
</gene>
<dbReference type="AlphaFoldDB" id="A0A330GUD1"/>
<sequence>MSYSLRLLHQSRTYKKRSMPRTLSKYTVREWLRLRPLVDRKNHARYQIRERLALARHAGPMALPHIRSQKVLITISFNDPQVIEWQIKLIARHIPHAIHIIADNSDDLAARTAIQHICTSTDLAYVAVPGNPWAKGKPDGSRSHGYALNWAWENIALANKPSMVAFLDHDIFPIQKTDPFRLLVSATVAGAVMTRPDGRWYLWPGFALFNLDRLTTTRLNFGKDWLDSLDTGGLNWSRVYYHLNEGELCKANSDRLPISDNIPFEEAYFERIDGWIHECGTTSALIEPARRRFLTELKRRHTIEILAKSDLDDKLETNSTNLAP</sequence>
<dbReference type="Proteomes" id="UP000251956">
    <property type="component" value="Unassembled WGS sequence"/>
</dbReference>
<reference evidence="2" key="1">
    <citation type="submission" date="2018-06" db="EMBL/GenBank/DDBJ databases">
        <authorList>
            <person name="Helene L.C."/>
            <person name="Dall'Agnol R."/>
            <person name="Delamuta J.R."/>
            <person name="Hungria M."/>
        </authorList>
    </citation>
    <scope>NUCLEOTIDE SEQUENCE [LARGE SCALE GENOMIC DNA]</scope>
    <source>
        <strain evidence="2">CNPSo 3140</strain>
    </source>
</reference>
<accession>A0A330GUD1</accession>